<evidence type="ECO:0008006" key="4">
    <source>
        <dbReference type="Google" id="ProtNLM"/>
    </source>
</evidence>
<evidence type="ECO:0000256" key="1">
    <source>
        <dbReference type="SAM" id="Phobius"/>
    </source>
</evidence>
<keyword evidence="1" id="KW-0812">Transmembrane</keyword>
<evidence type="ECO:0000313" key="2">
    <source>
        <dbReference type="EMBL" id="MFD2795915.1"/>
    </source>
</evidence>
<feature type="transmembrane region" description="Helical" evidence="1">
    <location>
        <begin position="247"/>
        <end position="267"/>
    </location>
</feature>
<evidence type="ECO:0000313" key="3">
    <source>
        <dbReference type="Proteomes" id="UP001597479"/>
    </source>
</evidence>
<name>A0ABW5VXD1_9MICO</name>
<reference evidence="3" key="1">
    <citation type="journal article" date="2019" name="Int. J. Syst. Evol. Microbiol.">
        <title>The Global Catalogue of Microorganisms (GCM) 10K type strain sequencing project: providing services to taxonomists for standard genome sequencing and annotation.</title>
        <authorList>
            <consortium name="The Broad Institute Genomics Platform"/>
            <consortium name="The Broad Institute Genome Sequencing Center for Infectious Disease"/>
            <person name="Wu L."/>
            <person name="Ma J."/>
        </authorList>
    </citation>
    <scope>NUCLEOTIDE SEQUENCE [LARGE SCALE GENOMIC DNA]</scope>
    <source>
        <strain evidence="3">CCM 7044</strain>
    </source>
</reference>
<proteinExistence type="predicted"/>
<keyword evidence="1" id="KW-0472">Membrane</keyword>
<dbReference type="Proteomes" id="UP001597479">
    <property type="component" value="Unassembled WGS sequence"/>
</dbReference>
<dbReference type="RefSeq" id="WP_377186586.1">
    <property type="nucleotide sequence ID" value="NZ_JBHUOG010000002.1"/>
</dbReference>
<protein>
    <recommendedName>
        <fullName evidence="4">Membrane protein DUF2207</fullName>
    </recommendedName>
</protein>
<feature type="transmembrane region" description="Helical" evidence="1">
    <location>
        <begin position="170"/>
        <end position="191"/>
    </location>
</feature>
<accession>A0ABW5VXD1</accession>
<comment type="caution">
    <text evidence="2">The sequence shown here is derived from an EMBL/GenBank/DDBJ whole genome shotgun (WGS) entry which is preliminary data.</text>
</comment>
<keyword evidence="3" id="KW-1185">Reference proteome</keyword>
<feature type="transmembrane region" description="Helical" evidence="1">
    <location>
        <begin position="197"/>
        <end position="215"/>
    </location>
</feature>
<gene>
    <name evidence="2" type="ORF">ACFS27_20305</name>
</gene>
<keyword evidence="1" id="KW-1133">Transmembrane helix</keyword>
<dbReference type="EMBL" id="JBHUOG010000002">
    <property type="protein sequence ID" value="MFD2795915.1"/>
    <property type="molecule type" value="Genomic_DNA"/>
</dbReference>
<organism evidence="2 3">
    <name type="scientific">Promicromonospora vindobonensis</name>
    <dbReference type="NCBI Taxonomy" id="195748"/>
    <lineage>
        <taxon>Bacteria</taxon>
        <taxon>Bacillati</taxon>
        <taxon>Actinomycetota</taxon>
        <taxon>Actinomycetes</taxon>
        <taxon>Micrococcales</taxon>
        <taxon>Promicromonosporaceae</taxon>
        <taxon>Promicromonospora</taxon>
    </lineage>
</organism>
<sequence length="268" mass="29073">MAEAVAQVLGILGFGLELLNRRGARTLRRWASALRARSDAVLARATAIDDANRHRKVAQRVLDDVTDAEFVHGGSIENDPILGEPVTVTTELYRRAQDPPDLVPKGLATSIVDYQDVYDRITAYFFPTGTEQFASESPRGAELHSAVMKYVELRAATRTERSVRVGPAKAIGAAAGFSVLVLSPVVLLAFAERPHPLIVIGVVLVSLALATWITFEDREIRDATLFALLRTTARIVEALRSEVARRFAILLFGIGVVGVVFDTAGLIG</sequence>